<protein>
    <submittedName>
        <fullName evidence="8">Probable outer membrane protein, OmpA family</fullName>
    </submittedName>
</protein>
<dbReference type="InterPro" id="IPR008969">
    <property type="entry name" value="CarboxyPept-like_regulatory"/>
</dbReference>
<gene>
    <name evidence="8" type="ordered locus">KQS_06575</name>
</gene>
<dbReference type="InterPro" id="IPR011990">
    <property type="entry name" value="TPR-like_helical_dom_sf"/>
</dbReference>
<dbReference type="PRINTS" id="PR01021">
    <property type="entry name" value="OMPADOMAIN"/>
</dbReference>
<keyword evidence="9" id="KW-1185">Reference proteome</keyword>
<dbReference type="PANTHER" id="PTHR30329">
    <property type="entry name" value="STATOR ELEMENT OF FLAGELLAR MOTOR COMPLEX"/>
    <property type="match status" value="1"/>
</dbReference>
<evidence type="ECO:0000259" key="7">
    <source>
        <dbReference type="PROSITE" id="PS51123"/>
    </source>
</evidence>
<keyword evidence="4" id="KW-0802">TPR repeat</keyword>
<reference evidence="9" key="2">
    <citation type="submission" date="2012-03" db="EMBL/GenBank/DDBJ databases">
        <title>Complete genome sequence of Flavobacterium indicum GPTSA100-9T, isolated from warm spring water.</title>
        <authorList>
            <person name="Barbier P."/>
            <person name="Houel A."/>
            <person name="Loux V."/>
            <person name="Poulain J."/>
            <person name="Bernardet J.-F."/>
            <person name="Touchon M."/>
            <person name="Duchaud E."/>
        </authorList>
    </citation>
    <scope>NUCLEOTIDE SEQUENCE [LARGE SCALE GENOMIC DNA]</scope>
    <source>
        <strain evidence="9">DSM 17447 / CIP 109464 / GPTSA100-9</strain>
    </source>
</reference>
<dbReference type="InterPro" id="IPR036737">
    <property type="entry name" value="OmpA-like_sf"/>
</dbReference>
<dbReference type="Gene3D" id="3.30.1330.60">
    <property type="entry name" value="OmpA-like domain"/>
    <property type="match status" value="1"/>
</dbReference>
<dbReference type="Pfam" id="PF00691">
    <property type="entry name" value="OmpA"/>
    <property type="match status" value="1"/>
</dbReference>
<dbReference type="SUPFAM" id="SSF48452">
    <property type="entry name" value="TPR-like"/>
    <property type="match status" value="1"/>
</dbReference>
<dbReference type="OrthoDB" id="9809364at2"/>
<feature type="signal peptide" evidence="6">
    <location>
        <begin position="1"/>
        <end position="17"/>
    </location>
</feature>
<dbReference type="InterPro" id="IPR019734">
    <property type="entry name" value="TPR_rpt"/>
</dbReference>
<dbReference type="GO" id="GO:0009279">
    <property type="term" value="C:cell outer membrane"/>
    <property type="evidence" value="ECO:0007669"/>
    <property type="project" value="UniProtKB-SubCell"/>
</dbReference>
<evidence type="ECO:0000256" key="3">
    <source>
        <dbReference type="ARBA" id="ARBA00023237"/>
    </source>
</evidence>
<dbReference type="Gene3D" id="2.120.10.30">
    <property type="entry name" value="TolB, C-terminal domain"/>
    <property type="match status" value="1"/>
</dbReference>
<dbReference type="SUPFAM" id="SSF103088">
    <property type="entry name" value="OmpA-like"/>
    <property type="match status" value="1"/>
</dbReference>
<dbReference type="RefSeq" id="WP_014388400.1">
    <property type="nucleotide sequence ID" value="NC_017025.1"/>
</dbReference>
<dbReference type="Gene3D" id="2.60.40.1120">
    <property type="entry name" value="Carboxypeptidase-like, regulatory domain"/>
    <property type="match status" value="1"/>
</dbReference>
<dbReference type="InterPro" id="IPR006664">
    <property type="entry name" value="OMP_bac"/>
</dbReference>
<evidence type="ECO:0000256" key="1">
    <source>
        <dbReference type="ARBA" id="ARBA00004442"/>
    </source>
</evidence>
<comment type="subcellular location">
    <subcellularLocation>
        <location evidence="1">Cell outer membrane</location>
    </subcellularLocation>
</comment>
<dbReference type="PROSITE" id="PS51123">
    <property type="entry name" value="OMPA_2"/>
    <property type="match status" value="1"/>
</dbReference>
<dbReference type="PANTHER" id="PTHR30329:SF21">
    <property type="entry name" value="LIPOPROTEIN YIAD-RELATED"/>
    <property type="match status" value="1"/>
</dbReference>
<feature type="repeat" description="TPR" evidence="4">
    <location>
        <begin position="52"/>
        <end position="85"/>
    </location>
</feature>
<evidence type="ECO:0000313" key="8">
    <source>
        <dbReference type="EMBL" id="CCG53275.1"/>
    </source>
</evidence>
<dbReference type="AlphaFoldDB" id="H8XPK1"/>
<dbReference type="CDD" id="cd07185">
    <property type="entry name" value="OmpA_C-like"/>
    <property type="match status" value="1"/>
</dbReference>
<dbReference type="PROSITE" id="PS50005">
    <property type="entry name" value="TPR"/>
    <property type="match status" value="1"/>
</dbReference>
<dbReference type="InterPro" id="IPR006665">
    <property type="entry name" value="OmpA-like"/>
</dbReference>
<keyword evidence="2 5" id="KW-0472">Membrane</keyword>
<dbReference type="InterPro" id="IPR011659">
    <property type="entry name" value="WD40"/>
</dbReference>
<evidence type="ECO:0000256" key="5">
    <source>
        <dbReference type="PROSITE-ProRule" id="PRU00473"/>
    </source>
</evidence>
<keyword evidence="6" id="KW-0732">Signal</keyword>
<dbReference type="InterPro" id="IPR011042">
    <property type="entry name" value="6-blade_b-propeller_TolB-like"/>
</dbReference>
<dbReference type="STRING" id="1094466.KQS_06575"/>
<dbReference type="KEGG" id="fin:KQS_06575"/>
<evidence type="ECO:0000256" key="4">
    <source>
        <dbReference type="PROSITE-ProRule" id="PRU00339"/>
    </source>
</evidence>
<dbReference type="Pfam" id="PF07676">
    <property type="entry name" value="PD40"/>
    <property type="match status" value="3"/>
</dbReference>
<sequence>MKKVVLLLLFAVTCSQAQQIQLKKADKSYDTYAYVNAIDVYEKVVKKGYASADLYEKLGNSYYLNGQYEKAAQYYKALLSMGSPSDNEVYFRYSHCLKALNQYEEADKMMANYFDANTENSQKKELKYYLKEIKNNSKNYLIKSTAINTSFSDYSPYYYNNQVFYTSAMDSTAVRKLTHKWTGQNYTDIYVAKVNKDTTLSYGGNFSNKVNTKFNEASAIFTKDGKTAFFTRNNFLDGKKGKSSDKSTFVKIYKATLVDNQWDNITELSFNTNESSFAHPALSPDEKTLYFASDMSGTNGYSDIYKVKINPDGSFGVPENLGTTINTKGRESFPSIDQNGNLYFASDGLLGLGGLDLFVAKAKPGGTFEKPINLGDKINTAFDDFGMTFINPTTGFFTSNREGGKGYDDIYFFKELICSQKANGIVYDAQTNQPLRAAQVLIFDENMKEVNKLETTENGFYEFSIDCSKKYYIRGIKDEYEPAEVKLISNNENEKTFKNDIFLNKKQIPVDKGTDLAKLFNISKIYFDLDKWNIRPDAEVHLQKVIEVLKQYPSMTIDIRSHTDSRQTHKYNEILSDKRAKSTLEYMVKNGIARERLTAKGYGETQLINGCADGVKCSEEEHQQNRRSEFIITKVE</sequence>
<keyword evidence="3" id="KW-0998">Cell outer membrane</keyword>
<dbReference type="eggNOG" id="COG2885">
    <property type="taxonomic scope" value="Bacteria"/>
</dbReference>
<dbReference type="Proteomes" id="UP000007599">
    <property type="component" value="Chromosome I"/>
</dbReference>
<evidence type="ECO:0000313" key="9">
    <source>
        <dbReference type="Proteomes" id="UP000007599"/>
    </source>
</evidence>
<evidence type="ECO:0000256" key="6">
    <source>
        <dbReference type="SAM" id="SignalP"/>
    </source>
</evidence>
<dbReference type="SUPFAM" id="SSF82171">
    <property type="entry name" value="DPP6 N-terminal domain-like"/>
    <property type="match status" value="1"/>
</dbReference>
<dbReference type="PATRIC" id="fig|1094466.5.peg.1292"/>
<reference evidence="8 9" key="1">
    <citation type="journal article" date="2012" name="J. Bacteriol.">
        <title>Complete Genome Sequence of Flavobacterium indicum GPSTA100-9T, Isolated from Warm Spring Water.</title>
        <authorList>
            <person name="Barbier P."/>
            <person name="Houel A."/>
            <person name="Loux V."/>
            <person name="Poulain J."/>
            <person name="Bernardet J.F."/>
            <person name="Touchon M."/>
            <person name="Duchaud E."/>
        </authorList>
    </citation>
    <scope>NUCLEOTIDE SEQUENCE [LARGE SCALE GENOMIC DNA]</scope>
    <source>
        <strain evidence="9">DSM 17447 / CIP 109464 / GPTSA100-9</strain>
    </source>
</reference>
<dbReference type="SUPFAM" id="SSF49464">
    <property type="entry name" value="Carboxypeptidase regulatory domain-like"/>
    <property type="match status" value="1"/>
</dbReference>
<dbReference type="HOGENOM" id="CLU_014978_0_0_10"/>
<name>H8XPK1_FLAIG</name>
<feature type="chain" id="PRO_5003617287" evidence="6">
    <location>
        <begin position="18"/>
        <end position="636"/>
    </location>
</feature>
<dbReference type="InterPro" id="IPR050330">
    <property type="entry name" value="Bact_OuterMem_StrucFunc"/>
</dbReference>
<organism evidence="8 9">
    <name type="scientific">Flavobacterium indicum (strain DSM 17447 / CIP 109464 / GPTSA100-9)</name>
    <dbReference type="NCBI Taxonomy" id="1094466"/>
    <lineage>
        <taxon>Bacteria</taxon>
        <taxon>Pseudomonadati</taxon>
        <taxon>Bacteroidota</taxon>
        <taxon>Flavobacteriia</taxon>
        <taxon>Flavobacteriales</taxon>
        <taxon>Flavobacteriaceae</taxon>
        <taxon>Flavobacterium</taxon>
    </lineage>
</organism>
<proteinExistence type="predicted"/>
<dbReference type="Gene3D" id="1.25.40.10">
    <property type="entry name" value="Tetratricopeptide repeat domain"/>
    <property type="match status" value="1"/>
</dbReference>
<evidence type="ECO:0000256" key="2">
    <source>
        <dbReference type="ARBA" id="ARBA00023136"/>
    </source>
</evidence>
<accession>H8XPK1</accession>
<feature type="domain" description="OmpA-like" evidence="7">
    <location>
        <begin position="514"/>
        <end position="636"/>
    </location>
</feature>
<dbReference type="EMBL" id="HE774682">
    <property type="protein sequence ID" value="CCG53275.1"/>
    <property type="molecule type" value="Genomic_DNA"/>
</dbReference>